<dbReference type="AlphaFoldDB" id="A0A7Z0CNI6"/>
<proteinExistence type="predicted"/>
<evidence type="ECO:0000313" key="2">
    <source>
        <dbReference type="Proteomes" id="UP000562045"/>
    </source>
</evidence>
<protein>
    <submittedName>
        <fullName evidence="1">Uncharacterized protein</fullName>
    </submittedName>
</protein>
<dbReference type="Proteomes" id="UP000562045">
    <property type="component" value="Unassembled WGS sequence"/>
</dbReference>
<dbReference type="EMBL" id="JACBZM010000001">
    <property type="protein sequence ID" value="NYI44925.1"/>
    <property type="molecule type" value="Genomic_DNA"/>
</dbReference>
<accession>A0A7Z0CNI6</accession>
<organism evidence="1 2">
    <name type="scientific">Nocardioides aromaticivorans</name>
    <dbReference type="NCBI Taxonomy" id="200618"/>
    <lineage>
        <taxon>Bacteria</taxon>
        <taxon>Bacillati</taxon>
        <taxon>Actinomycetota</taxon>
        <taxon>Actinomycetes</taxon>
        <taxon>Propionibacteriales</taxon>
        <taxon>Nocardioidaceae</taxon>
        <taxon>Nocardioides</taxon>
    </lineage>
</organism>
<comment type="caution">
    <text evidence="1">The sequence shown here is derived from an EMBL/GenBank/DDBJ whole genome shotgun (WGS) entry which is preliminary data.</text>
</comment>
<dbReference type="RefSeq" id="WP_179648647.1">
    <property type="nucleotide sequence ID" value="NZ_JACBZM010000001.1"/>
</dbReference>
<name>A0A7Z0CNI6_9ACTN</name>
<sequence length="321" mass="34915">MSVGDQLGLDETPNSHSELLDQAREKWPAWVAADPRLGVVEEFDDLRAWLPSAESAASDEVLLALAMLAAPDGGDDIAAAAALAKCLLPGACRLAGWLSTLPPREVFRDSQPVVAGSWSAVERIDELVASQLWIEVRTFKWRRLRKVAANILINTRVGVLREVGDFFHVSRADRTWANTTLVESFSTGDLDASDGAAWSKGELQTEPVAGALRRRPEILADAGSEQEEPSATEELLELLAWACENQVISAADRYLLLCLVDEADRIETRNLTRGYGGLLSNEVSSRVAPRIGVSEATVRRHGSRTVRALAAAAPRKFGHDE</sequence>
<evidence type="ECO:0000313" key="1">
    <source>
        <dbReference type="EMBL" id="NYI44925.1"/>
    </source>
</evidence>
<gene>
    <name evidence="1" type="ORF">BJ993_002005</name>
</gene>
<reference evidence="1 2" key="1">
    <citation type="submission" date="2020-07" db="EMBL/GenBank/DDBJ databases">
        <title>Sequencing the genomes of 1000 actinobacteria strains.</title>
        <authorList>
            <person name="Klenk H.-P."/>
        </authorList>
    </citation>
    <scope>NUCLEOTIDE SEQUENCE [LARGE SCALE GENOMIC DNA]</scope>
    <source>
        <strain evidence="1 2">DSM 15131</strain>
    </source>
</reference>